<dbReference type="EC" id="6.1.1.16" evidence="6"/>
<dbReference type="InterPro" id="IPR001451">
    <property type="entry name" value="Hexapep"/>
</dbReference>
<keyword evidence="12" id="KW-0808">Transferase</keyword>
<dbReference type="GO" id="GO:0005524">
    <property type="term" value="F:ATP binding"/>
    <property type="evidence" value="ECO:0007669"/>
    <property type="project" value="UniProtKB-KW"/>
</dbReference>
<dbReference type="SUPFAM" id="SSF52374">
    <property type="entry name" value="Nucleotidylyl transferase"/>
    <property type="match status" value="1"/>
</dbReference>
<feature type="domain" description="Cysteinyl-tRNA synthetase class Ia DALR" evidence="22">
    <location>
        <begin position="576"/>
        <end position="643"/>
    </location>
</feature>
<evidence type="ECO:0000256" key="4">
    <source>
        <dbReference type="ARBA" id="ARBA00005594"/>
    </source>
</evidence>
<evidence type="ECO:0000313" key="23">
    <source>
        <dbReference type="EMBL" id="VAX33903.1"/>
    </source>
</evidence>
<dbReference type="InterPro" id="IPR005881">
    <property type="entry name" value="Ser_O-AcTrfase"/>
</dbReference>
<reference evidence="23" key="1">
    <citation type="submission" date="2018-06" db="EMBL/GenBank/DDBJ databases">
        <authorList>
            <person name="Zhirakovskaya E."/>
        </authorList>
    </citation>
    <scope>NUCLEOTIDE SEQUENCE</scope>
</reference>
<dbReference type="NCBIfam" id="NF041874">
    <property type="entry name" value="EPS_EpsC"/>
    <property type="match status" value="1"/>
</dbReference>
<dbReference type="FunFam" id="2.160.10.10:FF:000007">
    <property type="entry name" value="Serine acetyltransferase"/>
    <property type="match status" value="1"/>
</dbReference>
<evidence type="ECO:0000256" key="5">
    <source>
        <dbReference type="ARBA" id="ARBA00007274"/>
    </source>
</evidence>
<dbReference type="InterPro" id="IPR042122">
    <property type="entry name" value="Ser_AcTrfase_N_sf"/>
</dbReference>
<dbReference type="GO" id="GO:0005829">
    <property type="term" value="C:cytosol"/>
    <property type="evidence" value="ECO:0007669"/>
    <property type="project" value="TreeGrafter"/>
</dbReference>
<evidence type="ECO:0000256" key="9">
    <source>
        <dbReference type="ARBA" id="ARBA00022490"/>
    </source>
</evidence>
<dbReference type="InterPro" id="IPR018357">
    <property type="entry name" value="Hexapep_transf_CS"/>
</dbReference>
<comment type="pathway">
    <text evidence="3">Amino-acid biosynthesis; L-cysteine biosynthesis; L-cysteine from L-serine: step 1/2.</text>
</comment>
<accession>A0A3B1DAN5</accession>
<dbReference type="InterPro" id="IPR053376">
    <property type="entry name" value="Serine_acetyltransferase"/>
</dbReference>
<dbReference type="Pfam" id="PF01406">
    <property type="entry name" value="tRNA-synt_1e"/>
    <property type="match status" value="1"/>
</dbReference>
<dbReference type="GO" id="GO:0004817">
    <property type="term" value="F:cysteine-tRNA ligase activity"/>
    <property type="evidence" value="ECO:0007669"/>
    <property type="project" value="UniProtKB-EC"/>
</dbReference>
<dbReference type="GO" id="GO:0006535">
    <property type="term" value="P:cysteine biosynthetic process from serine"/>
    <property type="evidence" value="ECO:0007669"/>
    <property type="project" value="InterPro"/>
</dbReference>
<dbReference type="EC" id="2.3.1.30" evidence="7"/>
<keyword evidence="14" id="KW-0547">Nucleotide-binding</keyword>
<dbReference type="CDD" id="cd07963">
    <property type="entry name" value="Anticodon_Ia_Cys"/>
    <property type="match status" value="1"/>
</dbReference>
<evidence type="ECO:0000256" key="7">
    <source>
        <dbReference type="ARBA" id="ARBA00013266"/>
    </source>
</evidence>
<comment type="subcellular location">
    <subcellularLocation>
        <location evidence="2">Cytoplasm</location>
    </subcellularLocation>
</comment>
<keyword evidence="19" id="KW-0012">Acyltransferase</keyword>
<dbReference type="InterPro" id="IPR015803">
    <property type="entry name" value="Cys-tRNA-ligase"/>
</dbReference>
<dbReference type="Pfam" id="PF23493">
    <property type="entry name" value="CysS_C"/>
    <property type="match status" value="1"/>
</dbReference>
<gene>
    <name evidence="23" type="ORF">MNBD_NITROSPIRAE03-571</name>
</gene>
<evidence type="ECO:0000256" key="8">
    <source>
        <dbReference type="ARBA" id="ARBA00014738"/>
    </source>
</evidence>
<protein>
    <recommendedName>
        <fullName evidence="8">Cysteine--tRNA ligase</fullName>
        <ecNumber evidence="7">2.3.1.30</ecNumber>
        <ecNumber evidence="6">6.1.1.16</ecNumber>
    </recommendedName>
    <alternativeName>
        <fullName evidence="20">Cysteinyl-tRNA synthetase</fullName>
    </alternativeName>
</protein>
<dbReference type="Gene3D" id="3.40.50.620">
    <property type="entry name" value="HUPs"/>
    <property type="match status" value="1"/>
</dbReference>
<sequence>MGFRNNIKRDFQAVFERDPAASNRLDVMFSYSGFHAILCHRINHILWKKKIPVLPRLVSNIVRLMTGIEIHPGARIGAGFFIDHGMGVVIGETAEIGEDCLLYQGVTLGGTGKEKGKRHPTLGKRVVVGAGAKVLGAIRVGDYAKIGANAVVLKSVSDHSIVVGVPGKVIKKKVMRVTDHGVEEVLDHVHMPDPVEDRFKELESYIGHIEKRIEQLEGKGGRMRVYNTLSGKKEEFVPLEPGKVKIYVCGVTVYDYCHIGHARSAIVFDVMRRYFRYKDFQVRYVRNFTDIDDKIIRRAQEEGIPWDEVARKYTEEYYRDMDALGVERADVEPRATGHIPEIIEMVRTLIDKGYAYEVDGDVYFEVNRFSGYGKLSKRSMDELVAGARVEVDERKKNPLDFALWKTAREGEPAWDSPWGPGRPGWHIECSAMSIKHLGETFDIHGGGADLIFPHHENEIAQSEACTEKPFVRYWLHNGFITISKEKMSKSLGNFFTIREILERFDPEVIRAFILSTHYRSPIEFSEEQLLDAEVSINRFYSTIMRVETYLDRMPEKGKATPEEGYLQEMLRKFSARFEEAMDDDFNTALALGYMYELVREINRYIDSKPSGEPARDLLLEGISTLRETGKVLNIFQRSPEQWHSSLLKTKKLPVTEDDINKKLSERQEARKAKDWQRADSIRDELLKAGIILEDTREGTIWRVKVGE</sequence>
<dbReference type="CDD" id="cd00672">
    <property type="entry name" value="CysRS_core"/>
    <property type="match status" value="1"/>
</dbReference>
<dbReference type="AlphaFoldDB" id="A0A3B1DAN5"/>
<evidence type="ECO:0000256" key="14">
    <source>
        <dbReference type="ARBA" id="ARBA00022741"/>
    </source>
</evidence>
<evidence type="ECO:0000256" key="3">
    <source>
        <dbReference type="ARBA" id="ARBA00004876"/>
    </source>
</evidence>
<evidence type="ECO:0000256" key="6">
    <source>
        <dbReference type="ARBA" id="ARBA00012832"/>
    </source>
</evidence>
<keyword evidence="17" id="KW-0648">Protein biosynthesis</keyword>
<keyword evidence="16" id="KW-0067">ATP-binding</keyword>
<keyword evidence="18 23" id="KW-0030">Aminoacyl-tRNA synthetase</keyword>
<evidence type="ECO:0000256" key="1">
    <source>
        <dbReference type="ARBA" id="ARBA00001947"/>
    </source>
</evidence>
<dbReference type="InterPro" id="IPR015273">
    <property type="entry name" value="Cys-tRNA-synt_Ia_DALR"/>
</dbReference>
<dbReference type="InterPro" id="IPR045304">
    <property type="entry name" value="LbH_SAT"/>
</dbReference>
<dbReference type="CDD" id="cd03354">
    <property type="entry name" value="LbH_SAT"/>
    <property type="match status" value="1"/>
</dbReference>
<dbReference type="HAMAP" id="MF_00041">
    <property type="entry name" value="Cys_tRNA_synth"/>
    <property type="match status" value="1"/>
</dbReference>
<evidence type="ECO:0000256" key="16">
    <source>
        <dbReference type="ARBA" id="ARBA00022840"/>
    </source>
</evidence>
<keyword evidence="13" id="KW-0479">Metal-binding</keyword>
<keyword evidence="15" id="KW-0862">Zinc</keyword>
<evidence type="ECO:0000259" key="22">
    <source>
        <dbReference type="SMART" id="SM00840"/>
    </source>
</evidence>
<keyword evidence="9" id="KW-0963">Cytoplasm</keyword>
<evidence type="ECO:0000256" key="19">
    <source>
        <dbReference type="ARBA" id="ARBA00023315"/>
    </source>
</evidence>
<dbReference type="GO" id="GO:0006423">
    <property type="term" value="P:cysteinyl-tRNA aminoacylation"/>
    <property type="evidence" value="ECO:0007669"/>
    <property type="project" value="InterPro"/>
</dbReference>
<comment type="similarity">
    <text evidence="5">Belongs to the transferase hexapeptide repeat family.</text>
</comment>
<dbReference type="GO" id="GO:0046872">
    <property type="term" value="F:metal ion binding"/>
    <property type="evidence" value="ECO:0007669"/>
    <property type="project" value="UniProtKB-KW"/>
</dbReference>
<comment type="catalytic activity">
    <reaction evidence="21">
        <text>L-serine + acetyl-CoA = O-acetyl-L-serine + CoA</text>
        <dbReference type="Rhea" id="RHEA:24560"/>
        <dbReference type="ChEBI" id="CHEBI:33384"/>
        <dbReference type="ChEBI" id="CHEBI:57287"/>
        <dbReference type="ChEBI" id="CHEBI:57288"/>
        <dbReference type="ChEBI" id="CHEBI:58340"/>
        <dbReference type="EC" id="2.3.1.30"/>
    </reaction>
</comment>
<dbReference type="Gene3D" id="1.10.3130.10">
    <property type="entry name" value="serine acetyltransferase, domain 1"/>
    <property type="match status" value="1"/>
</dbReference>
<dbReference type="SMART" id="SM00840">
    <property type="entry name" value="DALR_2"/>
    <property type="match status" value="1"/>
</dbReference>
<dbReference type="UniPathway" id="UPA00136">
    <property type="reaction ID" value="UER00199"/>
</dbReference>
<dbReference type="PROSITE" id="PS00101">
    <property type="entry name" value="HEXAPEP_TRANSFERASES"/>
    <property type="match status" value="1"/>
</dbReference>
<organism evidence="23">
    <name type="scientific">hydrothermal vent metagenome</name>
    <dbReference type="NCBI Taxonomy" id="652676"/>
    <lineage>
        <taxon>unclassified sequences</taxon>
        <taxon>metagenomes</taxon>
        <taxon>ecological metagenomes</taxon>
    </lineage>
</organism>
<dbReference type="InterPro" id="IPR010493">
    <property type="entry name" value="Ser_AcTrfase_N"/>
</dbReference>
<evidence type="ECO:0000256" key="11">
    <source>
        <dbReference type="ARBA" id="ARBA00022605"/>
    </source>
</evidence>
<dbReference type="InterPro" id="IPR024909">
    <property type="entry name" value="Cys-tRNA/MSH_ligase"/>
</dbReference>
<keyword evidence="10 23" id="KW-0436">Ligase</keyword>
<dbReference type="SUPFAM" id="SSF51161">
    <property type="entry name" value="Trimeric LpxA-like enzymes"/>
    <property type="match status" value="1"/>
</dbReference>
<dbReference type="InterPro" id="IPR009080">
    <property type="entry name" value="tRNAsynth_Ia_anticodon-bd"/>
</dbReference>
<dbReference type="SUPFAM" id="SSF47323">
    <property type="entry name" value="Anticodon-binding domain of a subclass of class I aminoacyl-tRNA synthetases"/>
    <property type="match status" value="1"/>
</dbReference>
<evidence type="ECO:0000256" key="17">
    <source>
        <dbReference type="ARBA" id="ARBA00022917"/>
    </source>
</evidence>
<dbReference type="Gene3D" id="1.20.120.1910">
    <property type="entry name" value="Cysteine-tRNA ligase, C-terminal anti-codon recognition domain"/>
    <property type="match status" value="1"/>
</dbReference>
<evidence type="ECO:0000256" key="2">
    <source>
        <dbReference type="ARBA" id="ARBA00004496"/>
    </source>
</evidence>
<dbReference type="Pfam" id="PF00132">
    <property type="entry name" value="Hexapep"/>
    <property type="match status" value="1"/>
</dbReference>
<dbReference type="InterPro" id="IPR032678">
    <property type="entry name" value="tRNA-synt_1_cat_dom"/>
</dbReference>
<dbReference type="NCBIfam" id="TIGR00435">
    <property type="entry name" value="cysS"/>
    <property type="match status" value="1"/>
</dbReference>
<evidence type="ECO:0000256" key="13">
    <source>
        <dbReference type="ARBA" id="ARBA00022723"/>
    </source>
</evidence>
<dbReference type="PANTHER" id="PTHR10890">
    <property type="entry name" value="CYSTEINYL-TRNA SYNTHETASE"/>
    <property type="match status" value="1"/>
</dbReference>
<keyword evidence="11" id="KW-0028">Amino-acid biosynthesis</keyword>
<dbReference type="Pfam" id="PF06426">
    <property type="entry name" value="SATase_N"/>
    <property type="match status" value="1"/>
</dbReference>
<comment type="cofactor">
    <cofactor evidence="1">
        <name>Zn(2+)</name>
        <dbReference type="ChEBI" id="CHEBI:29105"/>
    </cofactor>
</comment>
<dbReference type="Gene3D" id="2.160.10.10">
    <property type="entry name" value="Hexapeptide repeat proteins"/>
    <property type="match status" value="1"/>
</dbReference>
<evidence type="ECO:0000256" key="10">
    <source>
        <dbReference type="ARBA" id="ARBA00022598"/>
    </source>
</evidence>
<proteinExistence type="inferred from homology"/>
<name>A0A3B1DAN5_9ZZZZ</name>
<dbReference type="PANTHER" id="PTHR10890:SF3">
    <property type="entry name" value="CYSTEINE--TRNA LIGASE, CYTOPLASMIC"/>
    <property type="match status" value="1"/>
</dbReference>
<dbReference type="Pfam" id="PF09190">
    <property type="entry name" value="DALR_2"/>
    <property type="match status" value="1"/>
</dbReference>
<evidence type="ECO:0000256" key="12">
    <source>
        <dbReference type="ARBA" id="ARBA00022679"/>
    </source>
</evidence>
<dbReference type="GO" id="GO:0009001">
    <property type="term" value="F:serine O-acetyltransferase activity"/>
    <property type="evidence" value="ECO:0007669"/>
    <property type="project" value="UniProtKB-EC"/>
</dbReference>
<evidence type="ECO:0000256" key="20">
    <source>
        <dbReference type="ARBA" id="ARBA00031499"/>
    </source>
</evidence>
<evidence type="ECO:0000256" key="21">
    <source>
        <dbReference type="ARBA" id="ARBA00049486"/>
    </source>
</evidence>
<evidence type="ECO:0000256" key="18">
    <source>
        <dbReference type="ARBA" id="ARBA00023146"/>
    </source>
</evidence>
<dbReference type="PRINTS" id="PR00983">
    <property type="entry name" value="TRNASYNTHCYS"/>
</dbReference>
<dbReference type="InterPro" id="IPR056411">
    <property type="entry name" value="CysS_C"/>
</dbReference>
<dbReference type="InterPro" id="IPR014729">
    <property type="entry name" value="Rossmann-like_a/b/a_fold"/>
</dbReference>
<dbReference type="NCBIfam" id="TIGR01172">
    <property type="entry name" value="cysE"/>
    <property type="match status" value="1"/>
</dbReference>
<evidence type="ECO:0000256" key="15">
    <source>
        <dbReference type="ARBA" id="ARBA00022833"/>
    </source>
</evidence>
<dbReference type="InterPro" id="IPR011004">
    <property type="entry name" value="Trimer_LpxA-like_sf"/>
</dbReference>
<dbReference type="FunFam" id="3.40.50.620:FF:000009">
    <property type="entry name" value="Cysteine--tRNA ligase"/>
    <property type="match status" value="1"/>
</dbReference>
<dbReference type="EMBL" id="UOGI01000217">
    <property type="protein sequence ID" value="VAX33903.1"/>
    <property type="molecule type" value="Genomic_DNA"/>
</dbReference>
<comment type="similarity">
    <text evidence="4">Belongs to the class-I aminoacyl-tRNA synthetase family.</text>
</comment>